<accession>A0A2U3KME0</accession>
<gene>
    <name evidence="3" type="ORF">SBF1_2360005</name>
</gene>
<feature type="domain" description="LysM" evidence="2">
    <location>
        <begin position="2"/>
        <end position="47"/>
    </location>
</feature>
<dbReference type="EC" id="3.5.1.28" evidence="3"/>
<name>A0A2U3KME0_9FIRM</name>
<dbReference type="EMBL" id="OMOF01000153">
    <property type="protein sequence ID" value="SPF40831.1"/>
    <property type="molecule type" value="Genomic_DNA"/>
</dbReference>
<reference evidence="4" key="1">
    <citation type="submission" date="2018-02" db="EMBL/GenBank/DDBJ databases">
        <authorList>
            <person name="Hausmann B."/>
        </authorList>
    </citation>
    <scope>NUCLEOTIDE SEQUENCE [LARGE SCALE GENOMIC DNA]</scope>
    <source>
        <strain evidence="4">Peat soil MAG SbF1</strain>
    </source>
</reference>
<dbReference type="CDD" id="cd00118">
    <property type="entry name" value="LysM"/>
    <property type="match status" value="1"/>
</dbReference>
<proteinExistence type="predicted"/>
<dbReference type="Pfam" id="PF01476">
    <property type="entry name" value="LysM"/>
    <property type="match status" value="1"/>
</dbReference>
<dbReference type="PROSITE" id="PS51782">
    <property type="entry name" value="LYSM"/>
    <property type="match status" value="1"/>
</dbReference>
<organism evidence="3 4">
    <name type="scientific">Candidatus Desulfosporosinus infrequens</name>
    <dbReference type="NCBI Taxonomy" id="2043169"/>
    <lineage>
        <taxon>Bacteria</taxon>
        <taxon>Bacillati</taxon>
        <taxon>Bacillota</taxon>
        <taxon>Clostridia</taxon>
        <taxon>Eubacteriales</taxon>
        <taxon>Desulfitobacteriaceae</taxon>
        <taxon>Desulfosporosinus</taxon>
    </lineage>
</organism>
<dbReference type="Gene3D" id="3.10.350.10">
    <property type="entry name" value="LysM domain"/>
    <property type="match status" value="1"/>
</dbReference>
<feature type="region of interest" description="Disordered" evidence="1">
    <location>
        <begin position="47"/>
        <end position="76"/>
    </location>
</feature>
<evidence type="ECO:0000313" key="4">
    <source>
        <dbReference type="Proteomes" id="UP000238916"/>
    </source>
</evidence>
<dbReference type="PANTHER" id="PTHR33734">
    <property type="entry name" value="LYSM DOMAIN-CONTAINING GPI-ANCHORED PROTEIN 2"/>
    <property type="match status" value="1"/>
</dbReference>
<dbReference type="AlphaFoldDB" id="A0A2U3KME0"/>
<dbReference type="InterPro" id="IPR036779">
    <property type="entry name" value="LysM_dom_sf"/>
</dbReference>
<sequence>MMYYTVQSGDSLHSIAVAYNTTVSNLMSLNSQISNPNQIYPGERIKVSSSSHWAKKTKSWKKKSSSSTSSSHKHHR</sequence>
<evidence type="ECO:0000256" key="1">
    <source>
        <dbReference type="SAM" id="MobiDB-lite"/>
    </source>
</evidence>
<evidence type="ECO:0000259" key="2">
    <source>
        <dbReference type="PROSITE" id="PS51782"/>
    </source>
</evidence>
<dbReference type="GO" id="GO:0008932">
    <property type="term" value="F:lytic endotransglycosylase activity"/>
    <property type="evidence" value="ECO:0007669"/>
    <property type="project" value="TreeGrafter"/>
</dbReference>
<feature type="compositionally biased region" description="Basic residues" evidence="1">
    <location>
        <begin position="53"/>
        <end position="64"/>
    </location>
</feature>
<evidence type="ECO:0000313" key="3">
    <source>
        <dbReference type="EMBL" id="SPF40831.1"/>
    </source>
</evidence>
<dbReference type="PANTHER" id="PTHR33734:SF22">
    <property type="entry name" value="MEMBRANE-BOUND LYTIC MUREIN TRANSGLYCOSYLASE D"/>
    <property type="match status" value="1"/>
</dbReference>
<keyword evidence="3" id="KW-0378">Hydrolase</keyword>
<protein>
    <submittedName>
        <fullName evidence="3">N-acetylmuramoyl-L-alanine amidase sle1</fullName>
        <ecNumber evidence="3">3.5.1.28</ecNumber>
    </submittedName>
</protein>
<dbReference type="Proteomes" id="UP000238916">
    <property type="component" value="Unassembled WGS sequence"/>
</dbReference>
<dbReference type="GO" id="GO:0008745">
    <property type="term" value="F:N-acetylmuramoyl-L-alanine amidase activity"/>
    <property type="evidence" value="ECO:0007669"/>
    <property type="project" value="UniProtKB-EC"/>
</dbReference>
<dbReference type="SUPFAM" id="SSF54106">
    <property type="entry name" value="LysM domain"/>
    <property type="match status" value="1"/>
</dbReference>
<dbReference type="SMART" id="SM00257">
    <property type="entry name" value="LysM"/>
    <property type="match status" value="1"/>
</dbReference>
<dbReference type="InterPro" id="IPR018392">
    <property type="entry name" value="LysM"/>
</dbReference>